<evidence type="ECO:0000313" key="5">
    <source>
        <dbReference type="Proteomes" id="UP000326340"/>
    </source>
</evidence>
<evidence type="ECO:0000259" key="2">
    <source>
        <dbReference type="Pfam" id="PF22942"/>
    </source>
</evidence>
<feature type="compositionally biased region" description="Basic and acidic residues" evidence="1">
    <location>
        <begin position="44"/>
        <end position="53"/>
    </location>
</feature>
<dbReference type="Proteomes" id="UP000326340">
    <property type="component" value="Unassembled WGS sequence"/>
</dbReference>
<feature type="compositionally biased region" description="Low complexity" evidence="1">
    <location>
        <begin position="1016"/>
        <end position="1025"/>
    </location>
</feature>
<evidence type="ECO:0008006" key="6">
    <source>
        <dbReference type="Google" id="ProtNLM"/>
    </source>
</evidence>
<feature type="region of interest" description="Disordered" evidence="1">
    <location>
        <begin position="547"/>
        <end position="575"/>
    </location>
</feature>
<sequence length="1098" mass="123238">MAAFVAGSLPNVDHGGEINQNMSNKGLIDAPSEISAAAQTSMGIRDHIDKGENATKTNATQPERQNEPMMLNETYGGSPTAVEISSNDNLIPRQDEPAGKSVPSEEDDKNPDPPPPPLDSDMAGYYAPDRLVPSWDTLNWITSRNPGRNAVHGLVEYMRGVDDRLQVIEKKLQTNEETIQEPHDKVDPPDETGSVGANKARTEVKFFEAVVEDFTLDGNLQDNATDYGRFSYNKDQPQVLRVLYNKLSDHKTIDQTNPDPAQVEIIYLSILSDPIASFFRDVLGLDCGSGYSCMRFSKPFRPLIRNLKPLRDHLAKLKEAYGYRVFNFGDSRDGLPSKLANNAVFRNLEVDQKPGEVATGTNNAVPSAEGDVAVADDITAESISSGADFIEGNSSDSHEQHEKSFLRRSSLPDFKTIVGFVEQYLDKSVATYENLKSGRDDKVAFENVWMLFDAGTTIYCPYRNGTEIFHTYEALSERRHLTESSLDIHMTYTRARSSPQAYCVLATRGGVPLRQSLTPGGIEEDDEENDFLQSIDFLPRLEQLELPRQGESPGNRKDAAQPALGRHGLGGAPTRRTKNAMSGLVIACFSIEYDGYRYGPQRELFEIKPYDGLKDVRSMEIFPVQYLGDAETGRLLQRGRKFVDLANNAHMSYEGTTAGNARETINSDVIVDFKIAFERNTDLPDVSEIKPIISKEIKDHWPSTPSRGQLEVHDCHASPSAQTRGAREEFKLHLEENNLIGLFPGVVPGYALRNRKWVQLDLDRLQVVHHDDEWNNLVLPKGHREMVQAMVESYTKRSDGSQPTHDEVPDKIDLDLVRGKENRFFLRILEYYPGILFLTTNRVGAIDDAFRSRLHLTLYYPKLVEKQSIKIWKNNIKKMKEVNEHRVGRGQLPIKYDKNEIIKWVELNWESLQWNGRQIRNAFQTAIALAEFKAQSRKSSKRGSQDPPSPDPKSSKPPVLNQDTFLLIAEASNQFNDYLLQTHGQDEETTASRDQMRPANFKMKPTRIKRVESSESDTNSDSSGHSDSDDTESDESDDAGSSDSDSETEKKAKKAKKAKKGKKAKAKKSKGKAEKAKEDGASLEEEGEKKKRRKKKSE</sequence>
<evidence type="ECO:0000259" key="3">
    <source>
        <dbReference type="Pfam" id="PF23232"/>
    </source>
</evidence>
<feature type="domain" description="DUF7025" evidence="2">
    <location>
        <begin position="437"/>
        <end position="626"/>
    </location>
</feature>
<dbReference type="Pfam" id="PF23232">
    <property type="entry name" value="AAA_lid_13"/>
    <property type="match status" value="1"/>
</dbReference>
<evidence type="ECO:0000256" key="1">
    <source>
        <dbReference type="SAM" id="MobiDB-lite"/>
    </source>
</evidence>
<dbReference type="SUPFAM" id="SSF52540">
    <property type="entry name" value="P-loop containing nucleoside triphosphate hydrolases"/>
    <property type="match status" value="1"/>
</dbReference>
<protein>
    <recommendedName>
        <fullName evidence="6">ATPase AAA-type core domain-containing protein</fullName>
    </recommendedName>
</protein>
<dbReference type="OrthoDB" id="10042665at2759"/>
<feature type="domain" description="AAA+ ATPase lid" evidence="3">
    <location>
        <begin position="865"/>
        <end position="985"/>
    </location>
</feature>
<name>A0A5Q4BP94_9PEZI</name>
<accession>A0A5Q4BP94</accession>
<gene>
    <name evidence="4" type="ORF">CSHISOI_06653</name>
</gene>
<feature type="region of interest" description="Disordered" evidence="1">
    <location>
        <begin position="1"/>
        <end position="125"/>
    </location>
</feature>
<feature type="compositionally biased region" description="Basic and acidic residues" evidence="1">
    <location>
        <begin position="175"/>
        <end position="188"/>
    </location>
</feature>
<feature type="compositionally biased region" description="Acidic residues" evidence="1">
    <location>
        <begin position="1029"/>
        <end position="1046"/>
    </location>
</feature>
<feature type="region of interest" description="Disordered" evidence="1">
    <location>
        <begin position="934"/>
        <end position="959"/>
    </location>
</feature>
<comment type="caution">
    <text evidence="4">The sequence shown here is derived from an EMBL/GenBank/DDBJ whole genome shotgun (WGS) entry which is preliminary data.</text>
</comment>
<reference evidence="4 5" key="1">
    <citation type="journal article" date="2019" name="Sci. Rep.">
        <title>Colletotrichum shisoi sp. nov., an anthracnose pathogen of Perilla frutescens in Japan: molecular phylogenetic, morphological and genomic evidence.</title>
        <authorList>
            <person name="Gan P."/>
            <person name="Tsushima A."/>
            <person name="Hiroyama R."/>
            <person name="Narusaka M."/>
            <person name="Takano Y."/>
            <person name="Narusaka Y."/>
            <person name="Kawaradani M."/>
            <person name="Damm U."/>
            <person name="Shirasu K."/>
        </authorList>
    </citation>
    <scope>NUCLEOTIDE SEQUENCE [LARGE SCALE GENOMIC DNA]</scope>
    <source>
        <strain evidence="4 5">PG-2018a</strain>
    </source>
</reference>
<dbReference type="InterPro" id="IPR056599">
    <property type="entry name" value="AAA_lid_fung"/>
</dbReference>
<dbReference type="PANTHER" id="PTHR46411:SF2">
    <property type="entry name" value="AAA+ ATPASE DOMAIN-CONTAINING PROTEIN"/>
    <property type="match status" value="1"/>
</dbReference>
<proteinExistence type="predicted"/>
<feature type="non-terminal residue" evidence="4">
    <location>
        <position position="1098"/>
    </location>
</feature>
<dbReference type="InterPro" id="IPR027417">
    <property type="entry name" value="P-loop_NTPase"/>
</dbReference>
<evidence type="ECO:0000313" key="4">
    <source>
        <dbReference type="EMBL" id="TQN68815.1"/>
    </source>
</evidence>
<feature type="region of interest" description="Disordered" evidence="1">
    <location>
        <begin position="985"/>
        <end position="1098"/>
    </location>
</feature>
<dbReference type="EMBL" id="PUHP01000627">
    <property type="protein sequence ID" value="TQN68815.1"/>
    <property type="molecule type" value="Genomic_DNA"/>
</dbReference>
<dbReference type="PANTHER" id="PTHR46411">
    <property type="entry name" value="FAMILY ATPASE, PUTATIVE-RELATED"/>
    <property type="match status" value="1"/>
</dbReference>
<keyword evidence="5" id="KW-1185">Reference proteome</keyword>
<feature type="compositionally biased region" description="Basic and acidic residues" evidence="1">
    <location>
        <begin position="1071"/>
        <end position="1080"/>
    </location>
</feature>
<feature type="region of interest" description="Disordered" evidence="1">
    <location>
        <begin position="175"/>
        <end position="198"/>
    </location>
</feature>
<organism evidence="4 5">
    <name type="scientific">Colletotrichum shisoi</name>
    <dbReference type="NCBI Taxonomy" id="2078593"/>
    <lineage>
        <taxon>Eukaryota</taxon>
        <taxon>Fungi</taxon>
        <taxon>Dikarya</taxon>
        <taxon>Ascomycota</taxon>
        <taxon>Pezizomycotina</taxon>
        <taxon>Sordariomycetes</taxon>
        <taxon>Hypocreomycetidae</taxon>
        <taxon>Glomerellales</taxon>
        <taxon>Glomerellaceae</taxon>
        <taxon>Colletotrichum</taxon>
        <taxon>Colletotrichum destructivum species complex</taxon>
    </lineage>
</organism>
<dbReference type="AlphaFoldDB" id="A0A5Q4BP94"/>
<dbReference type="InterPro" id="IPR054289">
    <property type="entry name" value="DUF7025"/>
</dbReference>
<feature type="compositionally biased region" description="Basic residues" evidence="1">
    <location>
        <begin position="1051"/>
        <end position="1070"/>
    </location>
</feature>
<feature type="compositionally biased region" description="Basic and acidic residues" evidence="1">
    <location>
        <begin position="985"/>
        <end position="996"/>
    </location>
</feature>
<dbReference type="Pfam" id="PF22942">
    <property type="entry name" value="DUF7025"/>
    <property type="match status" value="1"/>
</dbReference>
<feature type="compositionally biased region" description="Polar residues" evidence="1">
    <location>
        <begin position="54"/>
        <end position="63"/>
    </location>
</feature>